<sequence>MNQLKIKKVQQKFVFEIHKTVQNLCKISAKYTTLKNIETYFLDGKQVGLVYFRAGYDPDHYRSEDDWNARLLIERSTAIKCPNIQLHLVGAKIVQQALCEPNVVEKYVSDFSEAAKIRSTFVDIYSITKENLDFIRDLIDKKSEEFVLKPQREGGGNNIYKGDIRTFVDSLTDENELMGYILMKMVEPYVSHNYVIRTGEKSEKNSVISELGIYGYYIGNGKDLVENQLGGYLVRTKSFGVNEGGPKRHLRPKLYFSNSNGLKKKIEVHEQIKNQINFYLNFQIKILGESIKDQLNDIFISNNFYSKQIVQRQFNFILLISRWKIDDSITKSFLKHTGYRIVRRDCKSNGEDYEAISLKDFTPIFQGIGCPNSYHDFVISSLDLKSPKIVDPLRIDRVMNEKSLEIITEKISLVDFSFIDRYPNINDKCEATRDKKNFSCETAFHEIISDLNLSRDKKLLSTSEKLLTLWTPIFSF</sequence>
<evidence type="ECO:0000313" key="2">
    <source>
        <dbReference type="Proteomes" id="UP000276133"/>
    </source>
</evidence>
<dbReference type="InterPro" id="IPR014049">
    <property type="entry name" value="Glutathione_synthase_N_euk"/>
</dbReference>
<dbReference type="InterPro" id="IPR037013">
    <property type="entry name" value="GSH-S_sub-bd_sf"/>
</dbReference>
<dbReference type="Gene3D" id="1.10.1080.10">
    <property type="entry name" value="Glutathione Synthetase, Chain A, domain 3"/>
    <property type="match status" value="1"/>
</dbReference>
<dbReference type="GO" id="GO:0004363">
    <property type="term" value="F:glutathione synthase activity"/>
    <property type="evidence" value="ECO:0007669"/>
    <property type="project" value="UniProtKB-EC"/>
</dbReference>
<accession>A0A3M7SFG0</accession>
<dbReference type="Gene3D" id="3.30.1490.80">
    <property type="match status" value="1"/>
</dbReference>
<dbReference type="Gene3D" id="3.40.50.1760">
    <property type="entry name" value="Glutathione synthase, substrate-binding domain superfamily, eukaryotic"/>
    <property type="match status" value="1"/>
</dbReference>
<gene>
    <name evidence="1" type="ORF">BpHYR1_006532</name>
</gene>
<dbReference type="InterPro" id="IPR014042">
    <property type="entry name" value="Glutathione_synthase_a-hlx"/>
</dbReference>
<name>A0A3M7SFG0_BRAPC</name>
<dbReference type="GO" id="GO:0005524">
    <property type="term" value="F:ATP binding"/>
    <property type="evidence" value="ECO:0007669"/>
    <property type="project" value="InterPro"/>
</dbReference>
<organism evidence="1 2">
    <name type="scientific">Brachionus plicatilis</name>
    <name type="common">Marine rotifer</name>
    <name type="synonym">Brachionus muelleri</name>
    <dbReference type="NCBI Taxonomy" id="10195"/>
    <lineage>
        <taxon>Eukaryota</taxon>
        <taxon>Metazoa</taxon>
        <taxon>Spiralia</taxon>
        <taxon>Gnathifera</taxon>
        <taxon>Rotifera</taxon>
        <taxon>Eurotatoria</taxon>
        <taxon>Monogononta</taxon>
        <taxon>Pseudotrocha</taxon>
        <taxon>Ploima</taxon>
        <taxon>Brachionidae</taxon>
        <taxon>Brachionus</taxon>
    </lineage>
</organism>
<dbReference type="Pfam" id="PF03917">
    <property type="entry name" value="GSH_synth_ATP"/>
    <property type="match status" value="1"/>
</dbReference>
<dbReference type="Gene3D" id="3.30.1490.50">
    <property type="match status" value="1"/>
</dbReference>
<dbReference type="PANTHER" id="PTHR11130:SF0">
    <property type="entry name" value="GLUTATHIONE SYNTHETASE"/>
    <property type="match status" value="1"/>
</dbReference>
<dbReference type="AlphaFoldDB" id="A0A3M7SFG0"/>
<keyword evidence="2" id="KW-1185">Reference proteome</keyword>
<dbReference type="InterPro" id="IPR005615">
    <property type="entry name" value="Glutathione_synthase"/>
</dbReference>
<proteinExistence type="predicted"/>
<dbReference type="PANTHER" id="PTHR11130">
    <property type="entry name" value="GLUTATHIONE SYNTHETASE"/>
    <property type="match status" value="1"/>
</dbReference>
<keyword evidence="1" id="KW-0436">Ligase</keyword>
<evidence type="ECO:0000313" key="1">
    <source>
        <dbReference type="EMBL" id="RNA34543.1"/>
    </source>
</evidence>
<dbReference type="OrthoDB" id="2020073at2759"/>
<dbReference type="STRING" id="10195.A0A3M7SFG0"/>
<comment type="caution">
    <text evidence="1">The sequence shown here is derived from an EMBL/GenBank/DDBJ whole genome shotgun (WGS) entry which is preliminary data.</text>
</comment>
<reference evidence="1 2" key="1">
    <citation type="journal article" date="2018" name="Sci. Rep.">
        <title>Genomic signatures of local adaptation to the degree of environmental predictability in rotifers.</title>
        <authorList>
            <person name="Franch-Gras L."/>
            <person name="Hahn C."/>
            <person name="Garcia-Roger E.M."/>
            <person name="Carmona M.J."/>
            <person name="Serra M."/>
            <person name="Gomez A."/>
        </authorList>
    </citation>
    <scope>NUCLEOTIDE SEQUENCE [LARGE SCALE GENOMIC DNA]</scope>
    <source>
        <strain evidence="1">HYR1</strain>
    </source>
</reference>
<dbReference type="InterPro" id="IPR014709">
    <property type="entry name" value="Glutathione_synthase_C_euk"/>
</dbReference>
<dbReference type="GO" id="GO:0043295">
    <property type="term" value="F:glutathione binding"/>
    <property type="evidence" value="ECO:0007669"/>
    <property type="project" value="TreeGrafter"/>
</dbReference>
<dbReference type="EMBL" id="REGN01001456">
    <property type="protein sequence ID" value="RNA34543.1"/>
    <property type="molecule type" value="Genomic_DNA"/>
</dbReference>
<dbReference type="Gene3D" id="3.30.470.20">
    <property type="entry name" value="ATP-grasp fold, B domain"/>
    <property type="match status" value="1"/>
</dbReference>
<dbReference type="Proteomes" id="UP000276133">
    <property type="component" value="Unassembled WGS sequence"/>
</dbReference>
<dbReference type="EC" id="6.3.2.3" evidence="1"/>
<dbReference type="UniPathway" id="UPA00142">
    <property type="reaction ID" value="UER00210"/>
</dbReference>
<dbReference type="SUPFAM" id="SSF56059">
    <property type="entry name" value="Glutathione synthetase ATP-binding domain-like"/>
    <property type="match status" value="1"/>
</dbReference>
<protein>
    <submittedName>
        <fullName evidence="1">Glutathione synthetase-like</fullName>
        <ecNumber evidence="1">6.3.2.3</ecNumber>
    </submittedName>
</protein>
<dbReference type="GO" id="GO:0005829">
    <property type="term" value="C:cytosol"/>
    <property type="evidence" value="ECO:0007669"/>
    <property type="project" value="TreeGrafter"/>
</dbReference>